<keyword evidence="2" id="KW-1185">Reference proteome</keyword>
<dbReference type="AlphaFoldDB" id="A0AA39QDU2"/>
<sequence length="163" mass="18554">MSSICCTIRFHLCCCWPSSDQAQFEERIVHLTASAGFSLSWVENPEWIAFCEDFLPAAKVPSRKVVTNCLLPTTLDAMCTSVHREAAGQSVTAQCDGWSGENHHHYIAFMVTINGKTAAKLFERMIEVINILENEWDVRARKLLGHRFPYLIMPDCYAHHMSY</sequence>
<dbReference type="Proteomes" id="UP001175228">
    <property type="component" value="Unassembled WGS sequence"/>
</dbReference>
<evidence type="ECO:0000313" key="2">
    <source>
        <dbReference type="Proteomes" id="UP001175228"/>
    </source>
</evidence>
<evidence type="ECO:0000313" key="1">
    <source>
        <dbReference type="EMBL" id="KAK0501062.1"/>
    </source>
</evidence>
<accession>A0AA39QDU2</accession>
<comment type="caution">
    <text evidence="1">The sequence shown here is derived from an EMBL/GenBank/DDBJ whole genome shotgun (WGS) entry which is preliminary data.</text>
</comment>
<gene>
    <name evidence="1" type="ORF">EDD18DRAFT_1307507</name>
</gene>
<organism evidence="1 2">
    <name type="scientific">Armillaria luteobubalina</name>
    <dbReference type="NCBI Taxonomy" id="153913"/>
    <lineage>
        <taxon>Eukaryota</taxon>
        <taxon>Fungi</taxon>
        <taxon>Dikarya</taxon>
        <taxon>Basidiomycota</taxon>
        <taxon>Agaricomycotina</taxon>
        <taxon>Agaricomycetes</taxon>
        <taxon>Agaricomycetidae</taxon>
        <taxon>Agaricales</taxon>
        <taxon>Marasmiineae</taxon>
        <taxon>Physalacriaceae</taxon>
        <taxon>Armillaria</taxon>
    </lineage>
</organism>
<reference evidence="1" key="1">
    <citation type="submission" date="2023-06" db="EMBL/GenBank/DDBJ databases">
        <authorList>
            <consortium name="Lawrence Berkeley National Laboratory"/>
            <person name="Ahrendt S."/>
            <person name="Sahu N."/>
            <person name="Indic B."/>
            <person name="Wong-Bajracharya J."/>
            <person name="Merenyi Z."/>
            <person name="Ke H.-M."/>
            <person name="Monk M."/>
            <person name="Kocsube S."/>
            <person name="Drula E."/>
            <person name="Lipzen A."/>
            <person name="Balint B."/>
            <person name="Henrissat B."/>
            <person name="Andreopoulos B."/>
            <person name="Martin F.M."/>
            <person name="Harder C.B."/>
            <person name="Rigling D."/>
            <person name="Ford K.L."/>
            <person name="Foster G.D."/>
            <person name="Pangilinan J."/>
            <person name="Papanicolaou A."/>
            <person name="Barry K."/>
            <person name="LaButti K."/>
            <person name="Viragh M."/>
            <person name="Koriabine M."/>
            <person name="Yan M."/>
            <person name="Riley R."/>
            <person name="Champramary S."/>
            <person name="Plett K.L."/>
            <person name="Tsai I.J."/>
            <person name="Slot J."/>
            <person name="Sipos G."/>
            <person name="Plett J."/>
            <person name="Nagy L.G."/>
            <person name="Grigoriev I.V."/>
        </authorList>
    </citation>
    <scope>NUCLEOTIDE SEQUENCE</scope>
    <source>
        <strain evidence="1">HWK02</strain>
    </source>
</reference>
<name>A0AA39QDU2_9AGAR</name>
<dbReference type="EMBL" id="JAUEPU010000007">
    <property type="protein sequence ID" value="KAK0501062.1"/>
    <property type="molecule type" value="Genomic_DNA"/>
</dbReference>
<protein>
    <submittedName>
        <fullName evidence="1">Uncharacterized protein</fullName>
    </submittedName>
</protein>
<proteinExistence type="predicted"/>